<dbReference type="InterPro" id="IPR006426">
    <property type="entry name" value="Asn_synth_AEB"/>
</dbReference>
<keyword evidence="7" id="KW-0315">Glutamine amidotransferase</keyword>
<dbReference type="InterPro" id="IPR051786">
    <property type="entry name" value="ASN_synthetase/amidase"/>
</dbReference>
<evidence type="ECO:0000256" key="4">
    <source>
        <dbReference type="ARBA" id="ARBA00022741"/>
    </source>
</evidence>
<keyword evidence="6" id="KW-0061">Asparagine biosynthesis</keyword>
<feature type="binding site" evidence="9">
    <location>
        <position position="102"/>
    </location>
    <ligand>
        <name>L-glutamine</name>
        <dbReference type="ChEBI" id="CHEBI:58359"/>
    </ligand>
</feature>
<dbReference type="SUPFAM" id="SSF56235">
    <property type="entry name" value="N-terminal nucleophile aminohydrolases (Ntn hydrolases)"/>
    <property type="match status" value="1"/>
</dbReference>
<gene>
    <name evidence="11" type="ORF">D3P08_04860</name>
</gene>
<dbReference type="GO" id="GO:0006529">
    <property type="term" value="P:asparagine biosynthetic process"/>
    <property type="evidence" value="ECO:0007669"/>
    <property type="project" value="UniProtKB-KW"/>
</dbReference>
<keyword evidence="5 9" id="KW-0067">ATP-binding</keyword>
<dbReference type="PIRSF" id="PIRSF001589">
    <property type="entry name" value="Asn_synthetase_glu-h"/>
    <property type="match status" value="1"/>
</dbReference>
<protein>
    <recommendedName>
        <fullName evidence="3">asparagine synthase (glutamine-hydrolyzing)</fullName>
        <ecNumber evidence="3">6.3.5.4</ecNumber>
    </recommendedName>
</protein>
<keyword evidence="6" id="KW-0028">Amino-acid biosynthesis</keyword>
<dbReference type="PANTHER" id="PTHR43284">
    <property type="entry name" value="ASPARAGINE SYNTHETASE (GLUTAMINE-HYDROLYZING)"/>
    <property type="match status" value="1"/>
</dbReference>
<reference evidence="11 12" key="1">
    <citation type="submission" date="2018-09" db="EMBL/GenBank/DDBJ databases">
        <title>Paenibacillus aracenensis nov. sp. isolated from a cave in southern Spain.</title>
        <authorList>
            <person name="Jurado V."/>
            <person name="Gutierrez-Patricio S."/>
            <person name="Gonzalez-Pimentel J.L."/>
            <person name="Miller A.Z."/>
            <person name="Laiz L."/>
            <person name="Saiz-Jimenez C."/>
        </authorList>
    </citation>
    <scope>NUCLEOTIDE SEQUENCE [LARGE SCALE GENOMIC DNA]</scope>
    <source>
        <strain evidence="11 12">DSM 22867</strain>
    </source>
</reference>
<evidence type="ECO:0000256" key="3">
    <source>
        <dbReference type="ARBA" id="ARBA00012737"/>
    </source>
</evidence>
<dbReference type="Proteomes" id="UP000266482">
    <property type="component" value="Unassembled WGS sequence"/>
</dbReference>
<evidence type="ECO:0000256" key="9">
    <source>
        <dbReference type="PIRSR" id="PIRSR001589-2"/>
    </source>
</evidence>
<dbReference type="InterPro" id="IPR017932">
    <property type="entry name" value="GATase_2_dom"/>
</dbReference>
<dbReference type="SUPFAM" id="SSF52402">
    <property type="entry name" value="Adenine nucleotide alpha hydrolases-like"/>
    <property type="match status" value="1"/>
</dbReference>
<dbReference type="PANTHER" id="PTHR43284:SF1">
    <property type="entry name" value="ASPARAGINE SYNTHETASE"/>
    <property type="match status" value="1"/>
</dbReference>
<feature type="binding site" evidence="9">
    <location>
        <position position="300"/>
    </location>
    <ligand>
        <name>ATP</name>
        <dbReference type="ChEBI" id="CHEBI:30616"/>
    </ligand>
</feature>
<dbReference type="InterPro" id="IPR001962">
    <property type="entry name" value="Asn_synthase"/>
</dbReference>
<dbReference type="RefSeq" id="WP_119598310.1">
    <property type="nucleotide sequence ID" value="NZ_QXQA01000002.1"/>
</dbReference>
<dbReference type="CDD" id="cd00712">
    <property type="entry name" value="AsnB"/>
    <property type="match status" value="1"/>
</dbReference>
<dbReference type="Pfam" id="PF13537">
    <property type="entry name" value="GATase_7"/>
    <property type="match status" value="1"/>
</dbReference>
<evidence type="ECO:0000256" key="1">
    <source>
        <dbReference type="ARBA" id="ARBA00005187"/>
    </source>
</evidence>
<keyword evidence="4 9" id="KW-0547">Nucleotide-binding</keyword>
<organism evidence="11 12">
    <name type="scientific">Paenibacillus nanensis</name>
    <dbReference type="NCBI Taxonomy" id="393251"/>
    <lineage>
        <taxon>Bacteria</taxon>
        <taxon>Bacillati</taxon>
        <taxon>Bacillota</taxon>
        <taxon>Bacilli</taxon>
        <taxon>Bacillales</taxon>
        <taxon>Paenibacillaceae</taxon>
        <taxon>Paenibacillus</taxon>
    </lineage>
</organism>
<keyword evidence="12" id="KW-1185">Reference proteome</keyword>
<dbReference type="EC" id="6.3.5.4" evidence="3"/>
<dbReference type="Pfam" id="PF00733">
    <property type="entry name" value="Asn_synthase"/>
    <property type="match status" value="1"/>
</dbReference>
<dbReference type="PROSITE" id="PS51278">
    <property type="entry name" value="GATASE_TYPE_2"/>
    <property type="match status" value="1"/>
</dbReference>
<sequence length="647" mass="73851">MSAIAGVLCLSGDCSSREPIVKVMEALRKYPADDARIWMHPSSALSLGCHALWTTTESVGEALPRYTESDGLAITADVILDNREELFEQLGIASRDRKGMTDSELIVAAYKKWGDSSPRYLVGDFAFVIWDEKRRELFGARDLLGRRTLYYVQTPDRFAFCTVIQPLLAIPGVRKELQEDWFAEFLAIPMMLDAIDVRATAYRGIWQLPPAHSITVKNGSVTIKEYDKITTPKRKLNLKSDAEYEEAFRDVFERSVRSKLRTRLQVGIRLSGGLDSGVVAGFAASPLRQESKKLHAYSFVPAEGYTDWTPKRLIANERPYIEETARYIGNIEEHYMPFEGRSAISEIDSVLDMVEGPYKFFENAFWLTGMLEQAKQHGVSVMLNGSRGNYTVSWGDPIDHYTRLLRTFRWVRAYRQLNGYVQVMRTGKSVIFPIMARQAYAYWMRSSLRKKRSDIPLLIHPDFAARTKVIERLMDADVGLTAYSPDEISARNDQFERLSVSNHIGTAAAKMSLPYGIVERDPTGDPRVIRFCLSVPDEQFVRGGVDRSLVRRAAKGRLPDMVRMNIRQRGVQGADWIYRLLPQWKSVREELDALCADPLASHYLNVPQIKKSLRKLGEQPKLEYAFDLDARIAIRSLIAYRFLRRWV</sequence>
<feature type="domain" description="Glutamine amidotransferase type-2" evidence="10">
    <location>
        <begin position="2"/>
        <end position="219"/>
    </location>
</feature>
<evidence type="ECO:0000259" key="10">
    <source>
        <dbReference type="PROSITE" id="PS51278"/>
    </source>
</evidence>
<evidence type="ECO:0000256" key="7">
    <source>
        <dbReference type="ARBA" id="ARBA00022962"/>
    </source>
</evidence>
<evidence type="ECO:0000313" key="11">
    <source>
        <dbReference type="EMBL" id="RIX59479.1"/>
    </source>
</evidence>
<evidence type="ECO:0000256" key="5">
    <source>
        <dbReference type="ARBA" id="ARBA00022840"/>
    </source>
</evidence>
<dbReference type="Gene3D" id="3.60.20.10">
    <property type="entry name" value="Glutamine Phosphoribosylpyrophosphate, subunit 1, domain 1"/>
    <property type="match status" value="1"/>
</dbReference>
<comment type="caution">
    <text evidence="11">The sequence shown here is derived from an EMBL/GenBank/DDBJ whole genome shotgun (WGS) entry which is preliminary data.</text>
</comment>
<evidence type="ECO:0000313" key="12">
    <source>
        <dbReference type="Proteomes" id="UP000266482"/>
    </source>
</evidence>
<evidence type="ECO:0000256" key="8">
    <source>
        <dbReference type="ARBA" id="ARBA00048741"/>
    </source>
</evidence>
<dbReference type="EMBL" id="QXQA01000002">
    <property type="protein sequence ID" value="RIX59479.1"/>
    <property type="molecule type" value="Genomic_DNA"/>
</dbReference>
<accession>A0A3A1VEY6</accession>
<dbReference type="GO" id="GO:0005524">
    <property type="term" value="F:ATP binding"/>
    <property type="evidence" value="ECO:0007669"/>
    <property type="project" value="UniProtKB-KW"/>
</dbReference>
<dbReference type="InterPro" id="IPR029055">
    <property type="entry name" value="Ntn_hydrolases_N"/>
</dbReference>
<comment type="pathway">
    <text evidence="1">Amino-acid biosynthesis; L-asparagine biosynthesis; L-asparagine from L-aspartate (L-Gln route): step 1/1.</text>
</comment>
<evidence type="ECO:0000256" key="2">
    <source>
        <dbReference type="ARBA" id="ARBA00005752"/>
    </source>
</evidence>
<evidence type="ECO:0000256" key="6">
    <source>
        <dbReference type="ARBA" id="ARBA00022888"/>
    </source>
</evidence>
<name>A0A3A1VEY6_9BACL</name>
<dbReference type="OrthoDB" id="9763290at2"/>
<proteinExistence type="inferred from homology"/>
<comment type="similarity">
    <text evidence="2">Belongs to the asparagine synthetase family.</text>
</comment>
<comment type="catalytic activity">
    <reaction evidence="8">
        <text>L-aspartate + L-glutamine + ATP + H2O = L-asparagine + L-glutamate + AMP + diphosphate + H(+)</text>
        <dbReference type="Rhea" id="RHEA:12228"/>
        <dbReference type="ChEBI" id="CHEBI:15377"/>
        <dbReference type="ChEBI" id="CHEBI:15378"/>
        <dbReference type="ChEBI" id="CHEBI:29985"/>
        <dbReference type="ChEBI" id="CHEBI:29991"/>
        <dbReference type="ChEBI" id="CHEBI:30616"/>
        <dbReference type="ChEBI" id="CHEBI:33019"/>
        <dbReference type="ChEBI" id="CHEBI:58048"/>
        <dbReference type="ChEBI" id="CHEBI:58359"/>
        <dbReference type="ChEBI" id="CHEBI:456215"/>
        <dbReference type="EC" id="6.3.5.4"/>
    </reaction>
</comment>
<dbReference type="InterPro" id="IPR033738">
    <property type="entry name" value="AsnB_N"/>
</dbReference>
<dbReference type="GO" id="GO:0004066">
    <property type="term" value="F:asparagine synthase (glutamine-hydrolyzing) activity"/>
    <property type="evidence" value="ECO:0007669"/>
    <property type="project" value="UniProtKB-EC"/>
</dbReference>
<dbReference type="InterPro" id="IPR014729">
    <property type="entry name" value="Rossmann-like_a/b/a_fold"/>
</dbReference>
<dbReference type="Gene3D" id="3.40.50.620">
    <property type="entry name" value="HUPs"/>
    <property type="match status" value="1"/>
</dbReference>
<dbReference type="AlphaFoldDB" id="A0A3A1VEY6"/>